<dbReference type="Gene3D" id="2.40.50.140">
    <property type="entry name" value="Nucleic acid-binding proteins"/>
    <property type="match status" value="1"/>
</dbReference>
<dbReference type="Gene3D" id="3.40.50.620">
    <property type="entry name" value="HUPs"/>
    <property type="match status" value="2"/>
</dbReference>
<evidence type="ECO:0000256" key="4">
    <source>
        <dbReference type="ARBA" id="ARBA00012838"/>
    </source>
</evidence>
<accession>A0A428MFT0</accession>
<dbReference type="CDD" id="cd02800">
    <property type="entry name" value="tRNA_bind_EcMetRS_like"/>
    <property type="match status" value="1"/>
</dbReference>
<name>A0A428MFT0_9BACT</name>
<feature type="region of interest" description="Disordered" evidence="18">
    <location>
        <begin position="396"/>
        <end position="418"/>
    </location>
</feature>
<comment type="function">
    <text evidence="1">Is required not only for elongation of protein synthesis but also for the initiation of all mRNA translation through initiator tRNA(fMet) aminoacylation.</text>
</comment>
<evidence type="ECO:0000256" key="12">
    <source>
        <dbReference type="ARBA" id="ARBA00022917"/>
    </source>
</evidence>
<dbReference type="Gene3D" id="2.170.220.10">
    <property type="match status" value="2"/>
</dbReference>
<evidence type="ECO:0000256" key="7">
    <source>
        <dbReference type="ARBA" id="ARBA00022555"/>
    </source>
</evidence>
<protein>
    <recommendedName>
        <fullName evidence="5">Methionine--tRNA ligase</fullName>
        <ecNumber evidence="4">6.1.1.10</ecNumber>
    </recommendedName>
    <alternativeName>
        <fullName evidence="14">Methionyl-tRNA synthetase</fullName>
    </alternativeName>
</protein>
<evidence type="ECO:0000256" key="9">
    <source>
        <dbReference type="ARBA" id="ARBA00022741"/>
    </source>
</evidence>
<keyword evidence="9 17" id="KW-0547">Nucleotide-binding</keyword>
<evidence type="ECO:0000313" key="20">
    <source>
        <dbReference type="EMBL" id="RSL15815.1"/>
    </source>
</evidence>
<evidence type="ECO:0000256" key="8">
    <source>
        <dbReference type="ARBA" id="ARBA00022598"/>
    </source>
</evidence>
<evidence type="ECO:0000256" key="16">
    <source>
        <dbReference type="PROSITE-ProRule" id="PRU00209"/>
    </source>
</evidence>
<evidence type="ECO:0000256" key="10">
    <source>
        <dbReference type="ARBA" id="ARBA00022840"/>
    </source>
</evidence>
<evidence type="ECO:0000256" key="13">
    <source>
        <dbReference type="ARBA" id="ARBA00023146"/>
    </source>
</evidence>
<dbReference type="PANTHER" id="PTHR43326:SF1">
    <property type="entry name" value="METHIONINE--TRNA LIGASE, MITOCHONDRIAL"/>
    <property type="match status" value="1"/>
</dbReference>
<comment type="catalytic activity">
    <reaction evidence="15">
        <text>tRNA(Met) + L-methionine + ATP = L-methionyl-tRNA(Met) + AMP + diphosphate</text>
        <dbReference type="Rhea" id="RHEA:13481"/>
        <dbReference type="Rhea" id="RHEA-COMP:9667"/>
        <dbReference type="Rhea" id="RHEA-COMP:9698"/>
        <dbReference type="ChEBI" id="CHEBI:30616"/>
        <dbReference type="ChEBI" id="CHEBI:33019"/>
        <dbReference type="ChEBI" id="CHEBI:57844"/>
        <dbReference type="ChEBI" id="CHEBI:78442"/>
        <dbReference type="ChEBI" id="CHEBI:78530"/>
        <dbReference type="ChEBI" id="CHEBI:456215"/>
        <dbReference type="EC" id="6.1.1.10"/>
    </reaction>
</comment>
<dbReference type="EC" id="6.1.1.10" evidence="4"/>
<dbReference type="PRINTS" id="PR01041">
    <property type="entry name" value="TRNASYNTHMET"/>
</dbReference>
<dbReference type="GO" id="GO:0004825">
    <property type="term" value="F:methionine-tRNA ligase activity"/>
    <property type="evidence" value="ECO:0007669"/>
    <property type="project" value="UniProtKB-EC"/>
</dbReference>
<evidence type="ECO:0000256" key="3">
    <source>
        <dbReference type="ARBA" id="ARBA00011738"/>
    </source>
</evidence>
<feature type="compositionally biased region" description="Basic and acidic residues" evidence="18">
    <location>
        <begin position="730"/>
        <end position="739"/>
    </location>
</feature>
<dbReference type="PANTHER" id="PTHR43326">
    <property type="entry name" value="METHIONYL-TRNA SYNTHETASE"/>
    <property type="match status" value="1"/>
</dbReference>
<dbReference type="FunFam" id="2.40.50.140:FF:000042">
    <property type="entry name" value="Methionine--tRNA ligase"/>
    <property type="match status" value="1"/>
</dbReference>
<dbReference type="OrthoDB" id="9810191at2"/>
<comment type="caution">
    <text evidence="20">The sequence shown here is derived from an EMBL/GenBank/DDBJ whole genome shotgun (WGS) entry which is preliminary data.</text>
</comment>
<keyword evidence="8 17" id="KW-0436">Ligase</keyword>
<dbReference type="SUPFAM" id="SSF47323">
    <property type="entry name" value="Anticodon-binding domain of a subclass of class I aminoacyl-tRNA synthetases"/>
    <property type="match status" value="1"/>
</dbReference>
<dbReference type="InterPro" id="IPR023457">
    <property type="entry name" value="Met-tRNA_synth_2"/>
</dbReference>
<dbReference type="SUPFAM" id="SSF52374">
    <property type="entry name" value="Nucleotidylyl transferase"/>
    <property type="match status" value="1"/>
</dbReference>
<evidence type="ECO:0000256" key="5">
    <source>
        <dbReference type="ARBA" id="ARBA00018753"/>
    </source>
</evidence>
<evidence type="ECO:0000256" key="6">
    <source>
        <dbReference type="ARBA" id="ARBA00022490"/>
    </source>
</evidence>
<feature type="domain" description="TRNA-binding" evidence="19">
    <location>
        <begin position="761"/>
        <end position="865"/>
    </location>
</feature>
<dbReference type="Proteomes" id="UP000269669">
    <property type="component" value="Unassembled WGS sequence"/>
</dbReference>
<evidence type="ECO:0000259" key="19">
    <source>
        <dbReference type="PROSITE" id="PS50886"/>
    </source>
</evidence>
<feature type="compositionally biased region" description="Polar residues" evidence="18">
    <location>
        <begin position="405"/>
        <end position="418"/>
    </location>
</feature>
<sequence>MSHNTKKFYLTTPIYYVNARPHIGHAYTTIAADVIARRHRLLGDDTFFLTGTDEHGQKVERSAAAAGLSPQQFTDQVSASFRALWDRMGITYDDYIRTTDPHHKSAVQKLFQLLRDRDAIYLSTYTGQYSVGEEMFVEGPPGTIGPDGRPTETVTEENYFFRLSAYQRQLIDLIESNQLEIQPEVRRNEVLSFLRGDLNAVTGRVYDEAQFADAQHPPSGTIVPSNLPANPLEIAYERGWVLKSASEKYYVPGALKDFSLSRTSVSWGVPVPGDEKHTIYVWFDALINYISAIGYGSDDPEQQKKFEHYWPADLHLVGKEIIRFHCVYWPAVLLAAGLPLPKAITAHGWLLFEESKMSKSRGNIVRTETILDAFGTLYTPPPVLAQNDVILSEAQSAKSKDPEGLNTTTTSRTFSPQISAAPTAPAKAEQDLFAADVLRYFLLREIPFGQDGSFSFDALVQRYNSDLANGYGNLVSRTLNLIVQYFSSASVMGSPRGIATYLRLSEDNAEIVAPFDPEVKSQAEQTVRIFDSLVEGNDFSRALETVWALVAATDLFVTKSAPWKTLREIANAEASGTIDLLSHEHGEQLKTLDRILYVSAESIRIITALLYPVMPHSTAKVWAQLGLGDIEEAASKGELKNLQWGGLKPGTKLGPLSPIFPRAPKELIQLMTDMENPITPTPSKLVDEKTTHTTPPPEDPTHPGAAPRTSTLAEANPGATVAGSASPTTERPDTPHHTEAPASGIFAAEAKPDTPQIVIDDFVKIDLRVAKILVAERIPKADKLLRLEVDLGYEKRQILSGIAEWYTPEELIGRRIVIIANLAPRKMRGLESHGMLLAASNGENGKPILATFADSEDIELGSRLK</sequence>
<dbReference type="NCBIfam" id="TIGR00399">
    <property type="entry name" value="metG_C_term"/>
    <property type="match status" value="1"/>
</dbReference>
<dbReference type="InterPro" id="IPR033911">
    <property type="entry name" value="MetRS_core"/>
</dbReference>
<dbReference type="InterPro" id="IPR015413">
    <property type="entry name" value="Methionyl/Leucyl_tRNA_Synth"/>
</dbReference>
<dbReference type="GO" id="GO:0000049">
    <property type="term" value="F:tRNA binding"/>
    <property type="evidence" value="ECO:0007669"/>
    <property type="project" value="UniProtKB-UniRule"/>
</dbReference>
<dbReference type="RefSeq" id="WP_125484511.1">
    <property type="nucleotide sequence ID" value="NZ_RSDW01000001.1"/>
</dbReference>
<evidence type="ECO:0000256" key="14">
    <source>
        <dbReference type="ARBA" id="ARBA00030904"/>
    </source>
</evidence>
<evidence type="ECO:0000256" key="11">
    <source>
        <dbReference type="ARBA" id="ARBA00022884"/>
    </source>
</evidence>
<proteinExistence type="inferred from homology"/>
<evidence type="ECO:0000256" key="2">
    <source>
        <dbReference type="ARBA" id="ARBA00004496"/>
    </source>
</evidence>
<keyword evidence="12 17" id="KW-0648">Protein biosynthesis</keyword>
<keyword evidence="7 16" id="KW-0820">tRNA-binding</keyword>
<evidence type="ECO:0000313" key="21">
    <source>
        <dbReference type="Proteomes" id="UP000269669"/>
    </source>
</evidence>
<dbReference type="PROSITE" id="PS50886">
    <property type="entry name" value="TRBD"/>
    <property type="match status" value="1"/>
</dbReference>
<dbReference type="GO" id="GO:0005524">
    <property type="term" value="F:ATP binding"/>
    <property type="evidence" value="ECO:0007669"/>
    <property type="project" value="UniProtKB-KW"/>
</dbReference>
<evidence type="ECO:0000256" key="17">
    <source>
        <dbReference type="RuleBase" id="RU363039"/>
    </source>
</evidence>
<dbReference type="InterPro" id="IPR002547">
    <property type="entry name" value="tRNA-bd_dom"/>
</dbReference>
<evidence type="ECO:0000256" key="15">
    <source>
        <dbReference type="ARBA" id="ARBA00047364"/>
    </source>
</evidence>
<dbReference type="InterPro" id="IPR012340">
    <property type="entry name" value="NA-bd_OB-fold"/>
</dbReference>
<keyword evidence="13 17" id="KW-0030">Aminoacyl-tRNA synthetase</keyword>
<dbReference type="AlphaFoldDB" id="A0A428MFT0"/>
<keyword evidence="11 16" id="KW-0694">RNA-binding</keyword>
<comment type="similarity">
    <text evidence="17">Belongs to the class-I aminoacyl-tRNA synthetase family.</text>
</comment>
<dbReference type="GO" id="GO:0006431">
    <property type="term" value="P:methionyl-tRNA aminoacylation"/>
    <property type="evidence" value="ECO:0007669"/>
    <property type="project" value="InterPro"/>
</dbReference>
<dbReference type="Gene3D" id="1.10.730.10">
    <property type="entry name" value="Isoleucyl-tRNA Synthetase, Domain 1"/>
    <property type="match status" value="1"/>
</dbReference>
<dbReference type="InterPro" id="IPR014729">
    <property type="entry name" value="Rossmann-like_a/b/a_fold"/>
</dbReference>
<dbReference type="Pfam" id="PF01588">
    <property type="entry name" value="tRNA_bind"/>
    <property type="match status" value="1"/>
</dbReference>
<keyword evidence="6" id="KW-0963">Cytoplasm</keyword>
<feature type="region of interest" description="Disordered" evidence="18">
    <location>
        <begin position="675"/>
        <end position="740"/>
    </location>
</feature>
<dbReference type="Pfam" id="PF09334">
    <property type="entry name" value="tRNA-synt_1g"/>
    <property type="match status" value="3"/>
</dbReference>
<dbReference type="EMBL" id="RSDW01000001">
    <property type="protein sequence ID" value="RSL15815.1"/>
    <property type="molecule type" value="Genomic_DNA"/>
</dbReference>
<dbReference type="CDD" id="cd07957">
    <property type="entry name" value="Anticodon_Ia_Met"/>
    <property type="match status" value="1"/>
</dbReference>
<dbReference type="InterPro" id="IPR041872">
    <property type="entry name" value="Anticodon_Met"/>
</dbReference>
<evidence type="ECO:0000256" key="18">
    <source>
        <dbReference type="SAM" id="MobiDB-lite"/>
    </source>
</evidence>
<dbReference type="GO" id="GO:0005737">
    <property type="term" value="C:cytoplasm"/>
    <property type="evidence" value="ECO:0007669"/>
    <property type="project" value="UniProtKB-SubCell"/>
</dbReference>
<dbReference type="InterPro" id="IPR009080">
    <property type="entry name" value="tRNAsynth_Ia_anticodon-bd"/>
</dbReference>
<dbReference type="SUPFAM" id="SSF50249">
    <property type="entry name" value="Nucleic acid-binding proteins"/>
    <property type="match status" value="1"/>
</dbReference>
<dbReference type="CDD" id="cd00814">
    <property type="entry name" value="MetRS_core"/>
    <property type="match status" value="1"/>
</dbReference>
<comment type="subcellular location">
    <subcellularLocation>
        <location evidence="2">Cytoplasm</location>
    </subcellularLocation>
</comment>
<comment type="subunit">
    <text evidence="3">Homodimer.</text>
</comment>
<organism evidence="20 21">
    <name type="scientific">Edaphobacter aggregans</name>
    <dbReference type="NCBI Taxonomy" id="570835"/>
    <lineage>
        <taxon>Bacteria</taxon>
        <taxon>Pseudomonadati</taxon>
        <taxon>Acidobacteriota</taxon>
        <taxon>Terriglobia</taxon>
        <taxon>Terriglobales</taxon>
        <taxon>Acidobacteriaceae</taxon>
        <taxon>Edaphobacter</taxon>
    </lineage>
</organism>
<reference evidence="20 21" key="1">
    <citation type="submission" date="2018-12" db="EMBL/GenBank/DDBJ databases">
        <title>Sequencing of bacterial isolates from soil warming experiment in Harvard Forest, Massachusetts, USA.</title>
        <authorList>
            <person name="Deangelis K."/>
        </authorList>
    </citation>
    <scope>NUCLEOTIDE SEQUENCE [LARGE SCALE GENOMIC DNA]</scope>
    <source>
        <strain evidence="20 21">EB153</strain>
    </source>
</reference>
<dbReference type="InterPro" id="IPR004495">
    <property type="entry name" value="Met-tRNA-synth_bsu_C"/>
</dbReference>
<evidence type="ECO:0000256" key="1">
    <source>
        <dbReference type="ARBA" id="ARBA00003314"/>
    </source>
</evidence>
<gene>
    <name evidence="20" type="ORF">EDE15_1320</name>
</gene>
<keyword evidence="21" id="KW-1185">Reference proteome</keyword>
<keyword evidence="10 17" id="KW-0067">ATP-binding</keyword>